<sequence length="138" mass="15594">MKHTKEQLRGMSDAQVNKELELLLNPKAEFIGQHYVDTGDGIYSNVIKYPEGSYYRECPVYCRDVSDIMPLAFEHGISAIHLRDGYLAVKYENYLDVSAFDEIDGICADGEQFGDKNPLRAIACCLILVLQEKQIANN</sequence>
<organism evidence="1 2">
    <name type="scientific">Rheinheimera phage vB_RspM_Barba1S</name>
    <dbReference type="NCBI Taxonomy" id="2565660"/>
    <lineage>
        <taxon>Viruses</taxon>
        <taxon>Duplodnaviria</taxon>
        <taxon>Heunggongvirae</taxon>
        <taxon>Uroviricota</taxon>
        <taxon>Caudoviricetes</taxon>
        <taxon>Barbavirus</taxon>
        <taxon>Barbavirus barba18A</taxon>
    </lineage>
</organism>
<evidence type="ECO:0000313" key="2">
    <source>
        <dbReference type="Proteomes" id="UP000300052"/>
    </source>
</evidence>
<accession>A0A4P8MVZ5</accession>
<name>A0A4P8MVZ5_9CAUD</name>
<evidence type="ECO:0000313" key="1">
    <source>
        <dbReference type="EMBL" id="QCQ58020.1"/>
    </source>
</evidence>
<gene>
    <name evidence="1" type="ORF">Barba1S_gp033</name>
</gene>
<proteinExistence type="predicted"/>
<reference evidence="1 2" key="1">
    <citation type="submission" date="2019-03" db="EMBL/GenBank/DDBJ databases">
        <title>Genomic and seasonal variations among aquatic phages infecting the Baltic Sea Gammaproteobacteria Rheinheimera sp. bal341.</title>
        <authorList>
            <person name="Nilsson E."/>
            <person name="Li K."/>
            <person name="Fridlund J."/>
            <person name="Sulcius S."/>
            <person name="Bunse C."/>
            <person name="Karlsson C.M.G."/>
            <person name="Lindh M."/>
            <person name="Lundin D."/>
            <person name="Pinhassi J."/>
            <person name="Holmfeldt K."/>
        </authorList>
    </citation>
    <scope>NUCLEOTIDE SEQUENCE [LARGE SCALE GENOMIC DNA]</scope>
</reference>
<dbReference type="EMBL" id="MK719702">
    <property type="protein sequence ID" value="QCQ58020.1"/>
    <property type="molecule type" value="Genomic_DNA"/>
</dbReference>
<dbReference type="Proteomes" id="UP000300052">
    <property type="component" value="Genome"/>
</dbReference>
<protein>
    <submittedName>
        <fullName evidence="1">Uncharacterized protein</fullName>
    </submittedName>
</protein>